<dbReference type="PANTHER" id="PTHR34220">
    <property type="entry name" value="SENSOR HISTIDINE KINASE YPDA"/>
    <property type="match status" value="1"/>
</dbReference>
<dbReference type="SMART" id="SM00387">
    <property type="entry name" value="HATPase_c"/>
    <property type="match status" value="1"/>
</dbReference>
<dbReference type="PROSITE" id="PS50109">
    <property type="entry name" value="HIS_KIN"/>
    <property type="match status" value="1"/>
</dbReference>
<keyword evidence="6" id="KW-0808">Transferase</keyword>
<evidence type="ECO:0000259" key="14">
    <source>
        <dbReference type="PROSITE" id="PS50885"/>
    </source>
</evidence>
<keyword evidence="16" id="KW-1185">Reference proteome</keyword>
<dbReference type="InterPro" id="IPR003594">
    <property type="entry name" value="HATPase_dom"/>
</dbReference>
<dbReference type="Pfam" id="PF02518">
    <property type="entry name" value="HATPase_c"/>
    <property type="match status" value="1"/>
</dbReference>
<comment type="catalytic activity">
    <reaction evidence="1">
        <text>ATP + protein L-histidine = ADP + protein N-phospho-L-histidine.</text>
        <dbReference type="EC" id="2.7.13.3"/>
    </reaction>
</comment>
<name>A0A1L8SZT2_9ENTE</name>
<dbReference type="InterPro" id="IPR003660">
    <property type="entry name" value="HAMP_dom"/>
</dbReference>
<evidence type="ECO:0000256" key="2">
    <source>
        <dbReference type="ARBA" id="ARBA00004651"/>
    </source>
</evidence>
<proteinExistence type="predicted"/>
<evidence type="ECO:0000256" key="5">
    <source>
        <dbReference type="ARBA" id="ARBA00022553"/>
    </source>
</evidence>
<dbReference type="SUPFAM" id="SSF55874">
    <property type="entry name" value="ATPase domain of HSP90 chaperone/DNA topoisomerase II/histidine kinase"/>
    <property type="match status" value="1"/>
</dbReference>
<dbReference type="InterPro" id="IPR010559">
    <property type="entry name" value="Sig_transdc_His_kin_internal"/>
</dbReference>
<dbReference type="InterPro" id="IPR005467">
    <property type="entry name" value="His_kinase_dom"/>
</dbReference>
<reference evidence="15 16" key="1">
    <citation type="submission" date="2014-12" db="EMBL/GenBank/DDBJ databases">
        <title>Draft genome sequences of 29 type strains of Enterococci.</title>
        <authorList>
            <person name="Zhong Z."/>
            <person name="Sun Z."/>
            <person name="Liu W."/>
            <person name="Zhang W."/>
            <person name="Zhang H."/>
        </authorList>
    </citation>
    <scope>NUCLEOTIDE SEQUENCE [LARGE SCALE GENOMIC DNA]</scope>
    <source>
        <strain evidence="15 16">DSM 22802</strain>
    </source>
</reference>
<feature type="transmembrane region" description="Helical" evidence="12">
    <location>
        <begin position="303"/>
        <end position="323"/>
    </location>
</feature>
<evidence type="ECO:0000313" key="15">
    <source>
        <dbReference type="EMBL" id="OJG37535.1"/>
    </source>
</evidence>
<dbReference type="PRINTS" id="PR00344">
    <property type="entry name" value="BCTRLSENSOR"/>
</dbReference>
<evidence type="ECO:0000256" key="1">
    <source>
        <dbReference type="ARBA" id="ARBA00000085"/>
    </source>
</evidence>
<dbReference type="InterPro" id="IPR033479">
    <property type="entry name" value="dCache_1"/>
</dbReference>
<dbReference type="InterPro" id="IPR050640">
    <property type="entry name" value="Bact_2-comp_sensor_kinase"/>
</dbReference>
<feature type="transmembrane region" description="Helical" evidence="12">
    <location>
        <begin position="20"/>
        <end position="43"/>
    </location>
</feature>
<dbReference type="RefSeq" id="WP_169818920.1">
    <property type="nucleotide sequence ID" value="NZ_DAMDHA010000001.1"/>
</dbReference>
<feature type="domain" description="HAMP" evidence="14">
    <location>
        <begin position="325"/>
        <end position="377"/>
    </location>
</feature>
<dbReference type="PROSITE" id="PS50885">
    <property type="entry name" value="HAMP"/>
    <property type="match status" value="1"/>
</dbReference>
<organism evidence="15 16">
    <name type="scientific">Enterococcus devriesei</name>
    <dbReference type="NCBI Taxonomy" id="319970"/>
    <lineage>
        <taxon>Bacteria</taxon>
        <taxon>Bacillati</taxon>
        <taxon>Bacillota</taxon>
        <taxon>Bacilli</taxon>
        <taxon>Lactobacillales</taxon>
        <taxon>Enterococcaceae</taxon>
        <taxon>Enterococcus</taxon>
    </lineage>
</organism>
<keyword evidence="7 12" id="KW-0812">Transmembrane</keyword>
<evidence type="ECO:0000256" key="3">
    <source>
        <dbReference type="ARBA" id="ARBA00012438"/>
    </source>
</evidence>
<comment type="subcellular location">
    <subcellularLocation>
        <location evidence="2">Cell membrane</location>
        <topology evidence="2">Multi-pass membrane protein</topology>
    </subcellularLocation>
</comment>
<evidence type="ECO:0000256" key="10">
    <source>
        <dbReference type="ARBA" id="ARBA00023012"/>
    </source>
</evidence>
<dbReference type="GO" id="GO:0005886">
    <property type="term" value="C:plasma membrane"/>
    <property type="evidence" value="ECO:0007669"/>
    <property type="project" value="UniProtKB-SubCell"/>
</dbReference>
<accession>A0A1L8SZT2</accession>
<keyword evidence="5" id="KW-0597">Phosphoprotein</keyword>
<keyword evidence="11 12" id="KW-0472">Membrane</keyword>
<dbReference type="Pfam" id="PF06580">
    <property type="entry name" value="His_kinase"/>
    <property type="match status" value="1"/>
</dbReference>
<dbReference type="Proteomes" id="UP000183700">
    <property type="component" value="Unassembled WGS sequence"/>
</dbReference>
<keyword evidence="10" id="KW-0902">Two-component regulatory system</keyword>
<dbReference type="InterPro" id="IPR004358">
    <property type="entry name" value="Sig_transdc_His_kin-like_C"/>
</dbReference>
<dbReference type="EC" id="2.7.13.3" evidence="3"/>
<dbReference type="Gene3D" id="3.30.450.20">
    <property type="entry name" value="PAS domain"/>
    <property type="match status" value="2"/>
</dbReference>
<dbReference type="GO" id="GO:0000155">
    <property type="term" value="F:phosphorelay sensor kinase activity"/>
    <property type="evidence" value="ECO:0007669"/>
    <property type="project" value="InterPro"/>
</dbReference>
<evidence type="ECO:0000256" key="9">
    <source>
        <dbReference type="ARBA" id="ARBA00022989"/>
    </source>
</evidence>
<dbReference type="Gene3D" id="3.30.565.10">
    <property type="entry name" value="Histidine kinase-like ATPase, C-terminal domain"/>
    <property type="match status" value="1"/>
</dbReference>
<feature type="domain" description="Histidine kinase" evidence="13">
    <location>
        <begin position="484"/>
        <end position="591"/>
    </location>
</feature>
<evidence type="ECO:0000256" key="11">
    <source>
        <dbReference type="ARBA" id="ARBA00023136"/>
    </source>
</evidence>
<dbReference type="Gene3D" id="6.10.340.10">
    <property type="match status" value="1"/>
</dbReference>
<gene>
    <name evidence="15" type="ORF">RV00_GL000492</name>
</gene>
<dbReference type="SMART" id="SM00304">
    <property type="entry name" value="HAMP"/>
    <property type="match status" value="1"/>
</dbReference>
<evidence type="ECO:0000256" key="4">
    <source>
        <dbReference type="ARBA" id="ARBA00022475"/>
    </source>
</evidence>
<keyword evidence="9 12" id="KW-1133">Transmembrane helix</keyword>
<evidence type="ECO:0000256" key="12">
    <source>
        <dbReference type="SAM" id="Phobius"/>
    </source>
</evidence>
<dbReference type="EMBL" id="JXKM01000001">
    <property type="protein sequence ID" value="OJG37535.1"/>
    <property type="molecule type" value="Genomic_DNA"/>
</dbReference>
<evidence type="ECO:0000313" key="16">
    <source>
        <dbReference type="Proteomes" id="UP000183700"/>
    </source>
</evidence>
<sequence>MEKLQQMIKKFSDAIYRKGLQFTLLISFSLVAVVMILIVTFVYSKRLSVAHEEMLEANNSSVIEQVAFGLDQSIQNMMQATNVSYYDILKDADLDVDKERVSEELSFLLRSHDPQISSIAVFDSHGEPLVVVPADRPFRKGISVKKEKWYLSAMAQIENIHISAPYVDNLFKSNGYDYPRVITFSRNVEINRGGLIYQGVLMINMNFDAAERILTQSDNSMGSFFLTQSSGNVIYHPQQILLDQKLLALPNQIKNKSQDGVYRDDSQKDSQIVTIKTMGYTGWKLVRVEPISETIPKLTDNRVVIWGLALIACLSLLIINLVISSRITTPLKNLEKAVTQIEENLDDLTIPEEGTFEIQHLSHALMTMTDTMKRLMRDIVVQQEKIRENELSVLQAQINPHFLYNTLDSTVWMIESGRYDGAIQMITALAKLFRLSLSKGKKIITIGEELEHVRNYLMIQENRYKNKFVWTILVEEELKDHPCLKLIVQPIVENAIYHGMDYIYEDGEINIRAYRIPEGINIDVEDNGPGMTEEQVKALVKGEVKFKKGSGVGFRNVAERIKLHYGPKFGLTVISEPDEGTIVRILIPFEEAEAQNGK</sequence>
<dbReference type="STRING" id="319970.RV00_GL000492"/>
<evidence type="ECO:0000256" key="6">
    <source>
        <dbReference type="ARBA" id="ARBA00022679"/>
    </source>
</evidence>
<evidence type="ECO:0000259" key="13">
    <source>
        <dbReference type="PROSITE" id="PS50109"/>
    </source>
</evidence>
<dbReference type="InterPro" id="IPR036890">
    <property type="entry name" value="HATPase_C_sf"/>
</dbReference>
<dbReference type="AlphaFoldDB" id="A0A1L8SZT2"/>
<dbReference type="PANTHER" id="PTHR34220:SF7">
    <property type="entry name" value="SENSOR HISTIDINE KINASE YPDA"/>
    <property type="match status" value="1"/>
</dbReference>
<keyword evidence="8 15" id="KW-0418">Kinase</keyword>
<protein>
    <recommendedName>
        <fullName evidence="3">histidine kinase</fullName>
        <ecNumber evidence="3">2.7.13.3</ecNumber>
    </recommendedName>
</protein>
<dbReference type="Pfam" id="PF02743">
    <property type="entry name" value="dCache_1"/>
    <property type="match status" value="1"/>
</dbReference>
<comment type="caution">
    <text evidence="15">The sequence shown here is derived from an EMBL/GenBank/DDBJ whole genome shotgun (WGS) entry which is preliminary data.</text>
</comment>
<evidence type="ECO:0000256" key="8">
    <source>
        <dbReference type="ARBA" id="ARBA00022777"/>
    </source>
</evidence>
<keyword evidence="4" id="KW-1003">Cell membrane</keyword>
<evidence type="ECO:0000256" key="7">
    <source>
        <dbReference type="ARBA" id="ARBA00022692"/>
    </source>
</evidence>